<feature type="transmembrane region" description="Helical" evidence="6">
    <location>
        <begin position="97"/>
        <end position="116"/>
    </location>
</feature>
<comment type="subcellular location">
    <subcellularLocation>
        <location evidence="1">Cell membrane</location>
        <topology evidence="1">Multi-pass membrane protein</topology>
    </subcellularLocation>
</comment>
<feature type="transmembrane region" description="Helical" evidence="6">
    <location>
        <begin position="31"/>
        <end position="51"/>
    </location>
</feature>
<feature type="transmembrane region" description="Helical" evidence="6">
    <location>
        <begin position="425"/>
        <end position="446"/>
    </location>
</feature>
<organism evidence="8 9">
    <name type="scientific">Gordonia hydrophobica</name>
    <dbReference type="NCBI Taxonomy" id="40516"/>
    <lineage>
        <taxon>Bacteria</taxon>
        <taxon>Bacillati</taxon>
        <taxon>Actinomycetota</taxon>
        <taxon>Actinomycetes</taxon>
        <taxon>Mycobacteriales</taxon>
        <taxon>Gordoniaceae</taxon>
        <taxon>Gordonia</taxon>
    </lineage>
</organism>
<feature type="domain" description="Major facilitator superfamily (MFS) profile" evidence="7">
    <location>
        <begin position="31"/>
        <end position="450"/>
    </location>
</feature>
<feature type="transmembrane region" description="Helical" evidence="6">
    <location>
        <begin position="128"/>
        <end position="146"/>
    </location>
</feature>
<dbReference type="Pfam" id="PF00083">
    <property type="entry name" value="Sugar_tr"/>
    <property type="match status" value="1"/>
</dbReference>
<evidence type="ECO:0000313" key="8">
    <source>
        <dbReference type="EMBL" id="WYY09040.1"/>
    </source>
</evidence>
<feature type="transmembrane region" description="Helical" evidence="6">
    <location>
        <begin position="185"/>
        <end position="202"/>
    </location>
</feature>
<protein>
    <submittedName>
        <fullName evidence="8">MFS transporter</fullName>
    </submittedName>
</protein>
<dbReference type="PROSITE" id="PS00217">
    <property type="entry name" value="SUGAR_TRANSPORT_2"/>
    <property type="match status" value="1"/>
</dbReference>
<dbReference type="Proteomes" id="UP001479933">
    <property type="component" value="Chromosome"/>
</dbReference>
<keyword evidence="3 6" id="KW-0812">Transmembrane</keyword>
<gene>
    <name evidence="8" type="ORF">RVF87_08300</name>
</gene>
<sequence>MNTTQQTLSPSADAINARMERLPMSSWHIKARVIVGAVTFFDGFDQLMIAYSLPDLPGPWGVLGNSALTGWVIAVGGIGMLIGALGGGWLADRIGRLNVIQLALVVYAITSLIMAFTDSLEVFMSLRVVQGIGLGAEVPVAAAYIGEIARTHKRGRFVLLYETIFPIGLVASAIVSSWVVPRWGYEVLFILGAIPILLVPLLHRLPESPRWLAARGRLDDAETSMSRIENQVVQRSGQPLPTPRPTNADAVELPQTRVRELFEGVYLRRTVMLATIWLCAYFVNYGIASWLPTLYRNHFDLSVGSALHYSIFTTLAGLIGCIMVAFLIDNLGRRICIAGAMALCTAVLLLLATFGTNSALAVLGWSAAAALLVFSVNMALYVYTAELYPTRMRAMGASFGGAAGRLGIIVGPLSVGWILTNGTLSWVFITFAVVAGIGAIVVALFATETKERTLEEISA</sequence>
<evidence type="ECO:0000256" key="3">
    <source>
        <dbReference type="ARBA" id="ARBA00022692"/>
    </source>
</evidence>
<dbReference type="PANTHER" id="PTHR23511:SF34">
    <property type="entry name" value="SYNAPTIC VESICLE GLYCOPROTEIN 2"/>
    <property type="match status" value="1"/>
</dbReference>
<dbReference type="Gene3D" id="1.20.1250.20">
    <property type="entry name" value="MFS general substrate transporter like domains"/>
    <property type="match status" value="1"/>
</dbReference>
<dbReference type="RefSeq" id="WP_066164146.1">
    <property type="nucleotide sequence ID" value="NZ_CP136137.1"/>
</dbReference>
<dbReference type="InterPro" id="IPR020846">
    <property type="entry name" value="MFS_dom"/>
</dbReference>
<dbReference type="PROSITE" id="PS00216">
    <property type="entry name" value="SUGAR_TRANSPORT_1"/>
    <property type="match status" value="1"/>
</dbReference>
<dbReference type="InterPro" id="IPR005829">
    <property type="entry name" value="Sugar_transporter_CS"/>
</dbReference>
<feature type="transmembrane region" description="Helical" evidence="6">
    <location>
        <begin position="266"/>
        <end position="287"/>
    </location>
</feature>
<keyword evidence="4 6" id="KW-1133">Transmembrane helix</keyword>
<evidence type="ECO:0000256" key="5">
    <source>
        <dbReference type="ARBA" id="ARBA00023136"/>
    </source>
</evidence>
<name>A0ABZ2U5X3_9ACTN</name>
<evidence type="ECO:0000256" key="1">
    <source>
        <dbReference type="ARBA" id="ARBA00004651"/>
    </source>
</evidence>
<feature type="transmembrane region" description="Helical" evidence="6">
    <location>
        <begin position="307"/>
        <end position="328"/>
    </location>
</feature>
<accession>A0ABZ2U5X3</accession>
<reference evidence="8 9" key="1">
    <citation type="journal article" date="2023" name="Virus Evol.">
        <title>Computational host range prediction-The good, the bad, and the ugly.</title>
        <authorList>
            <person name="Howell A.A."/>
            <person name="Versoza C.J."/>
            <person name="Pfeifer S.P."/>
        </authorList>
    </citation>
    <scope>NUCLEOTIDE SEQUENCE [LARGE SCALE GENOMIC DNA]</scope>
    <source>
        <strain evidence="8 9">1610/1b</strain>
    </source>
</reference>
<dbReference type="PANTHER" id="PTHR23511">
    <property type="entry name" value="SYNAPTIC VESICLE GLYCOPROTEIN 2"/>
    <property type="match status" value="1"/>
</dbReference>
<dbReference type="EMBL" id="CP136137">
    <property type="protein sequence ID" value="WYY09040.1"/>
    <property type="molecule type" value="Genomic_DNA"/>
</dbReference>
<feature type="transmembrane region" description="Helical" evidence="6">
    <location>
        <begin position="158"/>
        <end position="179"/>
    </location>
</feature>
<evidence type="ECO:0000313" key="9">
    <source>
        <dbReference type="Proteomes" id="UP001479933"/>
    </source>
</evidence>
<keyword evidence="5 6" id="KW-0472">Membrane</keyword>
<evidence type="ECO:0000256" key="6">
    <source>
        <dbReference type="SAM" id="Phobius"/>
    </source>
</evidence>
<evidence type="ECO:0000256" key="2">
    <source>
        <dbReference type="ARBA" id="ARBA00022448"/>
    </source>
</evidence>
<keyword evidence="9" id="KW-1185">Reference proteome</keyword>
<dbReference type="CDD" id="cd17316">
    <property type="entry name" value="MFS_SV2_like"/>
    <property type="match status" value="1"/>
</dbReference>
<dbReference type="InterPro" id="IPR005828">
    <property type="entry name" value="MFS_sugar_transport-like"/>
</dbReference>
<evidence type="ECO:0000256" key="4">
    <source>
        <dbReference type="ARBA" id="ARBA00022989"/>
    </source>
</evidence>
<dbReference type="SUPFAM" id="SSF103473">
    <property type="entry name" value="MFS general substrate transporter"/>
    <property type="match status" value="1"/>
</dbReference>
<feature type="transmembrane region" description="Helical" evidence="6">
    <location>
        <begin position="335"/>
        <end position="354"/>
    </location>
</feature>
<proteinExistence type="predicted"/>
<keyword evidence="2" id="KW-0813">Transport</keyword>
<feature type="transmembrane region" description="Helical" evidence="6">
    <location>
        <begin position="360"/>
        <end position="383"/>
    </location>
</feature>
<dbReference type="PROSITE" id="PS50850">
    <property type="entry name" value="MFS"/>
    <property type="match status" value="1"/>
</dbReference>
<feature type="transmembrane region" description="Helical" evidence="6">
    <location>
        <begin position="395"/>
        <end position="419"/>
    </location>
</feature>
<evidence type="ECO:0000259" key="7">
    <source>
        <dbReference type="PROSITE" id="PS50850"/>
    </source>
</evidence>
<feature type="transmembrane region" description="Helical" evidence="6">
    <location>
        <begin position="71"/>
        <end position="90"/>
    </location>
</feature>
<dbReference type="InterPro" id="IPR036259">
    <property type="entry name" value="MFS_trans_sf"/>
</dbReference>